<feature type="transmembrane region" description="Helical" evidence="2">
    <location>
        <begin position="73"/>
        <end position="90"/>
    </location>
</feature>
<keyword evidence="2" id="KW-0812">Transmembrane</keyword>
<reference evidence="3" key="1">
    <citation type="submission" date="2021-02" db="EMBL/GenBank/DDBJ databases">
        <authorList>
            <person name="Dougan E. K."/>
            <person name="Rhodes N."/>
            <person name="Thang M."/>
            <person name="Chan C."/>
        </authorList>
    </citation>
    <scope>NUCLEOTIDE SEQUENCE</scope>
</reference>
<organism evidence="3 4">
    <name type="scientific">Symbiodinium natans</name>
    <dbReference type="NCBI Taxonomy" id="878477"/>
    <lineage>
        <taxon>Eukaryota</taxon>
        <taxon>Sar</taxon>
        <taxon>Alveolata</taxon>
        <taxon>Dinophyceae</taxon>
        <taxon>Suessiales</taxon>
        <taxon>Symbiodiniaceae</taxon>
        <taxon>Symbiodinium</taxon>
    </lineage>
</organism>
<proteinExistence type="predicted"/>
<feature type="region of interest" description="Disordered" evidence="1">
    <location>
        <begin position="130"/>
        <end position="160"/>
    </location>
</feature>
<evidence type="ECO:0000313" key="3">
    <source>
        <dbReference type="EMBL" id="CAE7312509.1"/>
    </source>
</evidence>
<keyword evidence="2" id="KW-0472">Membrane</keyword>
<comment type="caution">
    <text evidence="3">The sequence shown here is derived from an EMBL/GenBank/DDBJ whole genome shotgun (WGS) entry which is preliminary data.</text>
</comment>
<evidence type="ECO:0000256" key="1">
    <source>
        <dbReference type="SAM" id="MobiDB-lite"/>
    </source>
</evidence>
<feature type="compositionally biased region" description="Low complexity" evidence="1">
    <location>
        <begin position="20"/>
        <end position="35"/>
    </location>
</feature>
<keyword evidence="2" id="KW-1133">Transmembrane helix</keyword>
<dbReference type="AlphaFoldDB" id="A0A812NY49"/>
<dbReference type="Proteomes" id="UP000604046">
    <property type="component" value="Unassembled WGS sequence"/>
</dbReference>
<feature type="region of interest" description="Disordered" evidence="1">
    <location>
        <begin position="18"/>
        <end position="53"/>
    </location>
</feature>
<evidence type="ECO:0000256" key="2">
    <source>
        <dbReference type="SAM" id="Phobius"/>
    </source>
</evidence>
<dbReference type="EMBL" id="CAJNDS010002080">
    <property type="protein sequence ID" value="CAE7312509.1"/>
    <property type="molecule type" value="Genomic_DNA"/>
</dbReference>
<accession>A0A812NY49</accession>
<gene>
    <name evidence="3" type="primary">DNAH7</name>
    <name evidence="3" type="ORF">SNAT2548_LOCUS16410</name>
</gene>
<protein>
    <submittedName>
        <fullName evidence="3">DNAH7 protein</fullName>
    </submittedName>
</protein>
<name>A0A812NY49_9DINO</name>
<keyword evidence="4" id="KW-1185">Reference proteome</keyword>
<feature type="compositionally biased region" description="Low complexity" evidence="1">
    <location>
        <begin position="138"/>
        <end position="154"/>
    </location>
</feature>
<evidence type="ECO:0000313" key="4">
    <source>
        <dbReference type="Proteomes" id="UP000604046"/>
    </source>
</evidence>
<sequence>MLKSNGKKITASLLSKLPNKASKSATSKSSEASCSLGSGAVNGAPPDITPEAVLPTTAVSGPEAQDSRPHGNIDPKLAAAVLIFAVLALWRPAVWMFLISVAMNLALGCALVLQASYAQRQRTLLSRCFENSERSSTRSESPGSPESPGSSGSSEAGGMDADVTSTCGLQQLLDPGWRHMREVIGHRDLKGILTQIELGDKSPRVTFVRSVNSPCEGVVCFDVGLQLLASSSCPFVQLEVPVPGYSDPWIFHMQLLQLDLTVQLYFWSAPPEGRGSGRSYSLIEAALSPEPPKPPMISVALKAVSSSSMLEQVLCKCEHVASAVICSHVLPRFTGFEHRVILEEGRARQAIDSTAWQQCARRAGWQPRAEAVVESAPSLVRAPLGTRLRQCSARH</sequence>